<dbReference type="EMBL" id="JBFNXQ010000009">
    <property type="protein sequence ID" value="MEX5717750.1"/>
    <property type="molecule type" value="Genomic_DNA"/>
</dbReference>
<dbReference type="RefSeq" id="WP_369203908.1">
    <property type="nucleotide sequence ID" value="NZ_JBFNXQ010000009.1"/>
</dbReference>
<evidence type="ECO:0008006" key="5">
    <source>
        <dbReference type="Google" id="ProtNLM"/>
    </source>
</evidence>
<dbReference type="Proteomes" id="UP001560045">
    <property type="component" value="Unassembled WGS sequence"/>
</dbReference>
<feature type="chain" id="PRO_5045729146" description="Serine/threonine protein kinase" evidence="2">
    <location>
        <begin position="28"/>
        <end position="218"/>
    </location>
</feature>
<reference evidence="3 4" key="1">
    <citation type="submission" date="2024-06" db="EMBL/GenBank/DDBJ databases">
        <title>Draft genome sequence of Geodermatophilus badlandi, a novel member of the Geodermatophilaceae isolated from badland sedimentary rocks in the Red desert, Wyoming, USA.</title>
        <authorList>
            <person name="Ben Tekaya S."/>
            <person name="Nouioui I."/>
            <person name="Flores G.M."/>
            <person name="Shaal M.N."/>
            <person name="Bredoire F."/>
            <person name="Basile F."/>
            <person name="Van Diepen L."/>
            <person name="Ward N.L."/>
        </authorList>
    </citation>
    <scope>NUCLEOTIDE SEQUENCE [LARGE SCALE GENOMIC DNA]</scope>
    <source>
        <strain evidence="3 4">WL48A</strain>
    </source>
</reference>
<name>A0ABV3XB20_9ACTN</name>
<evidence type="ECO:0000256" key="1">
    <source>
        <dbReference type="SAM" id="MobiDB-lite"/>
    </source>
</evidence>
<organism evidence="3 4">
    <name type="scientific">Geodermatophilus maliterrae</name>
    <dbReference type="NCBI Taxonomy" id="3162531"/>
    <lineage>
        <taxon>Bacteria</taxon>
        <taxon>Bacillati</taxon>
        <taxon>Actinomycetota</taxon>
        <taxon>Actinomycetes</taxon>
        <taxon>Geodermatophilales</taxon>
        <taxon>Geodermatophilaceae</taxon>
        <taxon>Geodermatophilus</taxon>
    </lineage>
</organism>
<accession>A0ABV3XB20</accession>
<protein>
    <recommendedName>
        <fullName evidence="5">Serine/threonine protein kinase</fullName>
    </recommendedName>
</protein>
<evidence type="ECO:0000313" key="3">
    <source>
        <dbReference type="EMBL" id="MEX5717750.1"/>
    </source>
</evidence>
<evidence type="ECO:0000313" key="4">
    <source>
        <dbReference type="Proteomes" id="UP001560045"/>
    </source>
</evidence>
<evidence type="ECO:0000256" key="2">
    <source>
        <dbReference type="SAM" id="SignalP"/>
    </source>
</evidence>
<proteinExistence type="predicted"/>
<feature type="region of interest" description="Disordered" evidence="1">
    <location>
        <begin position="67"/>
        <end position="104"/>
    </location>
</feature>
<feature type="signal peptide" evidence="2">
    <location>
        <begin position="1"/>
        <end position="27"/>
    </location>
</feature>
<keyword evidence="2" id="KW-0732">Signal</keyword>
<sequence>MRLAFRTGAIATLSIAAMGLGTPLALAHGGDDGYTSSGGSYGASYGASYDRGDGRDGVRAASYINRDTGAATENPDVNRGSSCADPDQRDQQRLSDPGTANRNVHNDACFLDRQGQKVNGPASFQSSGVGFISACPDPDGAGPEYSRLSDTNRDGRMDLCFQSSYQMTGAAGDLEFHARMNNTSTAGTQYVVWCADADADGCRDEWVKDDISIAWTNG</sequence>
<keyword evidence="4" id="KW-1185">Reference proteome</keyword>
<comment type="caution">
    <text evidence="3">The sequence shown here is derived from an EMBL/GenBank/DDBJ whole genome shotgun (WGS) entry which is preliminary data.</text>
</comment>
<gene>
    <name evidence="3" type="ORF">ABQ292_05125</name>
</gene>